<comment type="caution">
    <text evidence="4">The sequence shown here is derived from an EMBL/GenBank/DDBJ whole genome shotgun (WGS) entry which is preliminary data.</text>
</comment>
<feature type="transmembrane region" description="Helical" evidence="1">
    <location>
        <begin position="237"/>
        <end position="254"/>
    </location>
</feature>
<dbReference type="EMBL" id="JACKZP010000101">
    <property type="protein sequence ID" value="MBC1304336.1"/>
    <property type="molecule type" value="Genomic_DNA"/>
</dbReference>
<sequence>MIQTMWTKSIQRLCLFCVALFCSLGLSLNHVQAQSVPFYWEFMNVDIAVQTNGDMYVTETQKYTFTGDYKNQRYRYIPLDKVDQITEVSVSENGQLLPSETGTENNQLWIRWKHQLKAPESHTFVLKYRVVGGLHVSDNDAQVYWKAIFADRQAPIKQARVRVKFPEQLANNIKDFQSFGVAANVRKVDANTVEAVAQTSLEPGEELEIQVKFDPTGTEIKTPIWQSSQSFIDGSQLILWGFLLFLFFIFFFRGSGGVSVSYGSDGSSDGGGGGG</sequence>
<evidence type="ECO:0000313" key="5">
    <source>
        <dbReference type="Proteomes" id="UP000570851"/>
    </source>
</evidence>
<keyword evidence="1" id="KW-0812">Transmembrane</keyword>
<accession>A0ABR6SD46</accession>
<name>A0ABR6SD46_ANAVA</name>
<dbReference type="Pfam" id="PF09972">
    <property type="entry name" value="DUF2207"/>
    <property type="match status" value="1"/>
</dbReference>
<feature type="non-terminal residue" evidence="4">
    <location>
        <position position="275"/>
    </location>
</feature>
<organism evidence="4 5">
    <name type="scientific">Trichormus variabilis N2B</name>
    <dbReference type="NCBI Taxonomy" id="2681315"/>
    <lineage>
        <taxon>Bacteria</taxon>
        <taxon>Bacillati</taxon>
        <taxon>Cyanobacteriota</taxon>
        <taxon>Cyanophyceae</taxon>
        <taxon>Nostocales</taxon>
        <taxon>Nostocaceae</taxon>
        <taxon>Trichormus</taxon>
    </lineage>
</organism>
<dbReference type="InterPro" id="IPR018702">
    <property type="entry name" value="DUF2207"/>
</dbReference>
<evidence type="ECO:0000313" key="4">
    <source>
        <dbReference type="EMBL" id="MBC1304336.1"/>
    </source>
</evidence>
<feature type="domain" description="DUF2207" evidence="3">
    <location>
        <begin position="43"/>
        <end position="213"/>
    </location>
</feature>
<evidence type="ECO:0000259" key="3">
    <source>
        <dbReference type="Pfam" id="PF09972"/>
    </source>
</evidence>
<dbReference type="Proteomes" id="UP000570851">
    <property type="component" value="Unassembled WGS sequence"/>
</dbReference>
<gene>
    <name evidence="4" type="ORF">GNE12_20685</name>
</gene>
<protein>
    <submittedName>
        <fullName evidence="4">DUF2207 domain-containing protein</fullName>
    </submittedName>
</protein>
<reference evidence="4 5" key="1">
    <citation type="submission" date="2019-11" db="EMBL/GenBank/DDBJ databases">
        <title>Comparison of genomes from free-living endosymbiotic cyanobacteria isolated from Azolla.</title>
        <authorList>
            <person name="Thiel T."/>
            <person name="Pratte B."/>
        </authorList>
    </citation>
    <scope>NUCLEOTIDE SEQUENCE [LARGE SCALE GENOMIC DNA]</scope>
    <source>
        <strain evidence="4 5">N2B</strain>
    </source>
</reference>
<keyword evidence="5" id="KW-1185">Reference proteome</keyword>
<feature type="signal peptide" evidence="2">
    <location>
        <begin position="1"/>
        <end position="33"/>
    </location>
</feature>
<feature type="chain" id="PRO_5047484293" evidence="2">
    <location>
        <begin position="34"/>
        <end position="275"/>
    </location>
</feature>
<proteinExistence type="predicted"/>
<keyword evidence="2" id="KW-0732">Signal</keyword>
<keyword evidence="1" id="KW-1133">Transmembrane helix</keyword>
<keyword evidence="1" id="KW-0472">Membrane</keyword>
<evidence type="ECO:0000256" key="1">
    <source>
        <dbReference type="SAM" id="Phobius"/>
    </source>
</evidence>
<evidence type="ECO:0000256" key="2">
    <source>
        <dbReference type="SAM" id="SignalP"/>
    </source>
</evidence>